<gene>
    <name evidence="8" type="ORF">QJS35_26005</name>
</gene>
<evidence type="ECO:0000313" key="8">
    <source>
        <dbReference type="EMBL" id="MEQ4485840.1"/>
    </source>
</evidence>
<evidence type="ECO:0000256" key="7">
    <source>
        <dbReference type="RuleBase" id="RU364068"/>
    </source>
</evidence>
<dbReference type="Gene3D" id="3.40.190.80">
    <property type="match status" value="1"/>
</dbReference>
<protein>
    <recommendedName>
        <fullName evidence="7">Inositol-1-monophosphatase</fullName>
        <ecNumber evidence="7">3.1.3.25</ecNumber>
    </recommendedName>
</protein>
<organism evidence="8 9">
    <name type="scientific">Cohnella silvisoli</name>
    <dbReference type="NCBI Taxonomy" id="2873699"/>
    <lineage>
        <taxon>Bacteria</taxon>
        <taxon>Bacillati</taxon>
        <taxon>Bacillota</taxon>
        <taxon>Bacilli</taxon>
        <taxon>Bacillales</taxon>
        <taxon>Paenibacillaceae</taxon>
        <taxon>Cohnella</taxon>
    </lineage>
</organism>
<dbReference type="PANTHER" id="PTHR20854:SF4">
    <property type="entry name" value="INOSITOL-1-MONOPHOSPHATASE-RELATED"/>
    <property type="match status" value="1"/>
</dbReference>
<dbReference type="RefSeq" id="WP_232188498.1">
    <property type="nucleotide sequence ID" value="NZ_JAIOAP010000016.1"/>
</dbReference>
<dbReference type="PROSITE" id="PS00629">
    <property type="entry name" value="IMP_1"/>
    <property type="match status" value="1"/>
</dbReference>
<dbReference type="SUPFAM" id="SSF56655">
    <property type="entry name" value="Carbohydrate phosphatase"/>
    <property type="match status" value="1"/>
</dbReference>
<dbReference type="Proteomes" id="UP001493487">
    <property type="component" value="Unassembled WGS sequence"/>
</dbReference>
<keyword evidence="6 7" id="KW-0460">Magnesium</keyword>
<comment type="cofactor">
    <cofactor evidence="2 7">
        <name>Mg(2+)</name>
        <dbReference type="ChEBI" id="CHEBI:18420"/>
    </cofactor>
</comment>
<dbReference type="PROSITE" id="PS00630">
    <property type="entry name" value="IMP_2"/>
    <property type="match status" value="1"/>
</dbReference>
<keyword evidence="4 7" id="KW-0479">Metal-binding</keyword>
<sequence>MNENQKVEDTLLQDATRYAREVGEQIVSFMKKPLRIQEKKNVSDLVTEVDLLSERILQERITSDYPEHWMMSEETDGSLRNAHEAFLLPQTGYGWIIDPIDGTTNFIHGFPHFAISIGIVKDEQLVCGVVYNPITNELYCARRGHGAYLNGRLIQVDSESQLEHALLATGFQADDWRPNSPVIEQIGRFTGKSRSVRIVGAASLDLCLVASGKLTGFWHEGLYPWDVAAGVLIIQEAGGRVTNREGSPFRLSDNSLVASNGSIHQTLLSFL</sequence>
<comment type="similarity">
    <text evidence="3 7">Belongs to the inositol monophosphatase superfamily.</text>
</comment>
<dbReference type="GO" id="GO:0016787">
    <property type="term" value="F:hydrolase activity"/>
    <property type="evidence" value="ECO:0007669"/>
    <property type="project" value="UniProtKB-KW"/>
</dbReference>
<dbReference type="InterPro" id="IPR033942">
    <property type="entry name" value="IMPase"/>
</dbReference>
<dbReference type="EC" id="3.1.3.25" evidence="7"/>
<keyword evidence="9" id="KW-1185">Reference proteome</keyword>
<evidence type="ECO:0000256" key="6">
    <source>
        <dbReference type="ARBA" id="ARBA00022842"/>
    </source>
</evidence>
<dbReference type="InterPro" id="IPR020550">
    <property type="entry name" value="Inositol_monophosphatase_CS"/>
</dbReference>
<evidence type="ECO:0000256" key="4">
    <source>
        <dbReference type="ARBA" id="ARBA00022723"/>
    </source>
</evidence>
<dbReference type="InterPro" id="IPR000760">
    <property type="entry name" value="Inositol_monophosphatase-like"/>
</dbReference>
<reference evidence="8 9" key="1">
    <citation type="journal article" date="2023" name="Genome Announc.">
        <title>Pan-Genome Analyses of the Genus Cohnella and Proposal of the Novel Species Cohnella silvisoli sp. nov., Isolated from Forest Soil.</title>
        <authorList>
            <person name="Wang C."/>
            <person name="Mao L."/>
            <person name="Bao G."/>
            <person name="Zhu H."/>
        </authorList>
    </citation>
    <scope>NUCLEOTIDE SEQUENCE [LARGE SCALE GENOMIC DNA]</scope>
    <source>
        <strain evidence="8 9">NL03-T5-1</strain>
    </source>
</reference>
<dbReference type="Gene3D" id="3.30.540.10">
    <property type="entry name" value="Fructose-1,6-Bisphosphatase, subunit A, domain 1"/>
    <property type="match status" value="1"/>
</dbReference>
<evidence type="ECO:0000256" key="1">
    <source>
        <dbReference type="ARBA" id="ARBA00001033"/>
    </source>
</evidence>
<dbReference type="PRINTS" id="PR00377">
    <property type="entry name" value="IMPHPHTASES"/>
</dbReference>
<dbReference type="Pfam" id="PF00459">
    <property type="entry name" value="Inositol_P"/>
    <property type="match status" value="1"/>
</dbReference>
<accession>A0ABV1L0I1</accession>
<evidence type="ECO:0000313" key="9">
    <source>
        <dbReference type="Proteomes" id="UP001493487"/>
    </source>
</evidence>
<dbReference type="CDD" id="cd01639">
    <property type="entry name" value="IMPase"/>
    <property type="match status" value="1"/>
</dbReference>
<comment type="catalytic activity">
    <reaction evidence="1 7">
        <text>a myo-inositol phosphate + H2O = myo-inositol + phosphate</text>
        <dbReference type="Rhea" id="RHEA:24056"/>
        <dbReference type="ChEBI" id="CHEBI:15377"/>
        <dbReference type="ChEBI" id="CHEBI:17268"/>
        <dbReference type="ChEBI" id="CHEBI:43474"/>
        <dbReference type="ChEBI" id="CHEBI:84139"/>
        <dbReference type="EC" id="3.1.3.25"/>
    </reaction>
</comment>
<dbReference type="PANTHER" id="PTHR20854">
    <property type="entry name" value="INOSITOL MONOPHOSPHATASE"/>
    <property type="match status" value="1"/>
</dbReference>
<dbReference type="InterPro" id="IPR020583">
    <property type="entry name" value="Inositol_monoP_metal-BS"/>
</dbReference>
<proteinExistence type="inferred from homology"/>
<name>A0ABV1L0I1_9BACL</name>
<keyword evidence="5 7" id="KW-0378">Hydrolase</keyword>
<comment type="caution">
    <text evidence="8">The sequence shown here is derived from an EMBL/GenBank/DDBJ whole genome shotgun (WGS) entry which is preliminary data.</text>
</comment>
<dbReference type="EMBL" id="JASKHM010000017">
    <property type="protein sequence ID" value="MEQ4485840.1"/>
    <property type="molecule type" value="Genomic_DNA"/>
</dbReference>
<evidence type="ECO:0000256" key="3">
    <source>
        <dbReference type="ARBA" id="ARBA00009759"/>
    </source>
</evidence>
<evidence type="ECO:0000256" key="2">
    <source>
        <dbReference type="ARBA" id="ARBA00001946"/>
    </source>
</evidence>
<evidence type="ECO:0000256" key="5">
    <source>
        <dbReference type="ARBA" id="ARBA00022801"/>
    </source>
</evidence>